<proteinExistence type="predicted"/>
<protein>
    <submittedName>
        <fullName evidence="5">LuxR family transcriptional regulator</fullName>
    </submittedName>
</protein>
<reference evidence="6" key="1">
    <citation type="submission" date="2016-03" db="EMBL/GenBank/DDBJ databases">
        <authorList>
            <person name="Heylen K."/>
            <person name="De Vos P."/>
            <person name="Vekeman B."/>
        </authorList>
    </citation>
    <scope>NUCLEOTIDE SEQUENCE [LARGE SCALE GENOMIC DNA]</scope>
    <source>
        <strain evidence="6">R-45363</strain>
    </source>
</reference>
<organism evidence="5 6">
    <name type="scientific">Methylomonas methanica</name>
    <dbReference type="NCBI Taxonomy" id="421"/>
    <lineage>
        <taxon>Bacteria</taxon>
        <taxon>Pseudomonadati</taxon>
        <taxon>Pseudomonadota</taxon>
        <taxon>Gammaproteobacteria</taxon>
        <taxon>Methylococcales</taxon>
        <taxon>Methylococcaceae</taxon>
        <taxon>Methylomonas</taxon>
    </lineage>
</organism>
<dbReference type="SUPFAM" id="SSF46894">
    <property type="entry name" value="C-terminal effector domain of the bipartite response regulators"/>
    <property type="match status" value="1"/>
</dbReference>
<dbReference type="InterPro" id="IPR036388">
    <property type="entry name" value="WH-like_DNA-bd_sf"/>
</dbReference>
<keyword evidence="1" id="KW-0805">Transcription regulation</keyword>
<comment type="caution">
    <text evidence="5">The sequence shown here is derived from an EMBL/GenBank/DDBJ whole genome shotgun (WGS) entry which is preliminary data.</text>
</comment>
<dbReference type="Pfam" id="PF03472">
    <property type="entry name" value="Autoind_bind"/>
    <property type="match status" value="1"/>
</dbReference>
<dbReference type="Pfam" id="PF00196">
    <property type="entry name" value="GerE"/>
    <property type="match status" value="1"/>
</dbReference>
<dbReference type="PROSITE" id="PS50043">
    <property type="entry name" value="HTH_LUXR_2"/>
    <property type="match status" value="1"/>
</dbReference>
<dbReference type="PANTHER" id="PTHR44688">
    <property type="entry name" value="DNA-BINDING TRANSCRIPTIONAL ACTIVATOR DEVR_DOSR"/>
    <property type="match status" value="1"/>
</dbReference>
<keyword evidence="3" id="KW-0804">Transcription</keyword>
<dbReference type="RefSeq" id="WP_064009903.1">
    <property type="nucleotide sequence ID" value="NZ_LUUG01000099.1"/>
</dbReference>
<dbReference type="PROSITE" id="PS00622">
    <property type="entry name" value="HTH_LUXR_1"/>
    <property type="match status" value="1"/>
</dbReference>
<dbReference type="GO" id="GO:0003677">
    <property type="term" value="F:DNA binding"/>
    <property type="evidence" value="ECO:0007669"/>
    <property type="project" value="UniProtKB-KW"/>
</dbReference>
<dbReference type="PANTHER" id="PTHR44688:SF16">
    <property type="entry name" value="DNA-BINDING TRANSCRIPTIONAL ACTIVATOR DEVR_DOSR"/>
    <property type="match status" value="1"/>
</dbReference>
<dbReference type="InterPro" id="IPR005143">
    <property type="entry name" value="TF_LuxR_autoind-bd_dom"/>
</dbReference>
<accession>A0A177M329</accession>
<evidence type="ECO:0000256" key="1">
    <source>
        <dbReference type="ARBA" id="ARBA00023015"/>
    </source>
</evidence>
<evidence type="ECO:0000259" key="4">
    <source>
        <dbReference type="PROSITE" id="PS50043"/>
    </source>
</evidence>
<dbReference type="CDD" id="cd06170">
    <property type="entry name" value="LuxR_C_like"/>
    <property type="match status" value="1"/>
</dbReference>
<dbReference type="Gene3D" id="3.30.450.80">
    <property type="entry name" value="Transcription factor LuxR-like, autoinducer-binding domain"/>
    <property type="match status" value="1"/>
</dbReference>
<dbReference type="InterPro" id="IPR000792">
    <property type="entry name" value="Tscrpt_reg_LuxR_C"/>
</dbReference>
<dbReference type="PRINTS" id="PR00038">
    <property type="entry name" value="HTHLUXR"/>
</dbReference>
<sequence>MKAWQEIQLQALQTNDSEHQLFQTIVSLAAELDFDYCAYGLRLVLPLNNPKIVKTSNYPTAWQAQYQAKNYCAVDPTIKHALCSTLPILWTDGLFASTAEFWEEAHSFGLRYGWAQSMRDVHSATGMLTLARSDEPLSETELAAKAFKMAWLTQNAHIALSRRLLPKLLPEADTKLSNREIAVLRWTADGKTSGEIASIMKITERTVNFHINNAATKLNAANKTSAAVKAAMLGFL</sequence>
<evidence type="ECO:0000313" key="6">
    <source>
        <dbReference type="Proteomes" id="UP000078090"/>
    </source>
</evidence>
<dbReference type="AlphaFoldDB" id="A0A177M329"/>
<evidence type="ECO:0000256" key="2">
    <source>
        <dbReference type="ARBA" id="ARBA00023125"/>
    </source>
</evidence>
<evidence type="ECO:0000313" key="5">
    <source>
        <dbReference type="EMBL" id="OAI00128.1"/>
    </source>
</evidence>
<dbReference type="SUPFAM" id="SSF75516">
    <property type="entry name" value="Pheromone-binding domain of LuxR-like quorum-sensing transcription factors"/>
    <property type="match status" value="1"/>
</dbReference>
<dbReference type="GO" id="GO:0006355">
    <property type="term" value="P:regulation of DNA-templated transcription"/>
    <property type="evidence" value="ECO:0007669"/>
    <property type="project" value="InterPro"/>
</dbReference>
<dbReference type="Gene3D" id="1.10.10.10">
    <property type="entry name" value="Winged helix-like DNA-binding domain superfamily/Winged helix DNA-binding domain"/>
    <property type="match status" value="1"/>
</dbReference>
<feature type="domain" description="HTH luxR-type" evidence="4">
    <location>
        <begin position="169"/>
        <end position="234"/>
    </location>
</feature>
<dbReference type="InterPro" id="IPR036693">
    <property type="entry name" value="TF_LuxR_autoind-bd_dom_sf"/>
</dbReference>
<gene>
    <name evidence="5" type="ORF">A1332_19085</name>
</gene>
<dbReference type="SMART" id="SM00421">
    <property type="entry name" value="HTH_LUXR"/>
    <property type="match status" value="1"/>
</dbReference>
<evidence type="ECO:0000256" key="3">
    <source>
        <dbReference type="ARBA" id="ARBA00023163"/>
    </source>
</evidence>
<dbReference type="Proteomes" id="UP000078090">
    <property type="component" value="Unassembled WGS sequence"/>
</dbReference>
<dbReference type="OrthoDB" id="9774661at2"/>
<dbReference type="EMBL" id="LUUG01000099">
    <property type="protein sequence ID" value="OAI00128.1"/>
    <property type="molecule type" value="Genomic_DNA"/>
</dbReference>
<dbReference type="InterPro" id="IPR016032">
    <property type="entry name" value="Sig_transdc_resp-reg_C-effctor"/>
</dbReference>
<name>A0A177M329_METMH</name>
<keyword evidence="2" id="KW-0238">DNA-binding</keyword>